<protein>
    <submittedName>
        <fullName evidence="10">Uncharacterized protein</fullName>
    </submittedName>
</protein>
<feature type="region of interest" description="Disordered" evidence="5">
    <location>
        <begin position="1"/>
        <end position="22"/>
    </location>
</feature>
<feature type="transmembrane region" description="Helical" evidence="6">
    <location>
        <begin position="276"/>
        <end position="301"/>
    </location>
</feature>
<keyword evidence="4 6" id="KW-0472">Membrane</keyword>
<dbReference type="PANTHER" id="PTHR43394:SF27">
    <property type="entry name" value="ATP-DEPENDENT TRANSLOCASE ABCB1-LIKE"/>
    <property type="match status" value="1"/>
</dbReference>
<comment type="subcellular location">
    <subcellularLocation>
        <location evidence="1">Membrane</location>
        <topology evidence="1">Multi-pass membrane protein</topology>
    </subcellularLocation>
</comment>
<dbReference type="InterPro" id="IPR011527">
    <property type="entry name" value="ABC1_TM_dom"/>
</dbReference>
<feature type="region of interest" description="Disordered" evidence="5">
    <location>
        <begin position="445"/>
        <end position="495"/>
    </location>
</feature>
<evidence type="ECO:0000256" key="4">
    <source>
        <dbReference type="ARBA" id="ARBA00023136"/>
    </source>
</evidence>
<feature type="transmembrane region" description="Helical" evidence="6">
    <location>
        <begin position="102"/>
        <end position="124"/>
    </location>
</feature>
<dbReference type="GO" id="GO:0090374">
    <property type="term" value="P:oligopeptide export from mitochondrion"/>
    <property type="evidence" value="ECO:0007669"/>
    <property type="project" value="TreeGrafter"/>
</dbReference>
<evidence type="ECO:0000259" key="8">
    <source>
        <dbReference type="PROSITE" id="PS50929"/>
    </source>
</evidence>
<dbReference type="WBParaSite" id="PSAMB.scaffold1328size32897.g12494.t1">
    <property type="protein sequence ID" value="PSAMB.scaffold1328size32897.g12494.t1"/>
    <property type="gene ID" value="PSAMB.scaffold1328size32897.g12494"/>
</dbReference>
<feature type="domain" description="ABC transmembrane type-1" evidence="8">
    <location>
        <begin position="520"/>
        <end position="768"/>
    </location>
</feature>
<keyword evidence="2 6" id="KW-0812">Transmembrane</keyword>
<dbReference type="Proteomes" id="UP000887566">
    <property type="component" value="Unplaced"/>
</dbReference>
<dbReference type="SUPFAM" id="SSF90123">
    <property type="entry name" value="ABC transporter transmembrane region"/>
    <property type="match status" value="2"/>
</dbReference>
<dbReference type="PROSITE" id="PS50893">
    <property type="entry name" value="ABC_TRANSPORTER_2"/>
    <property type="match status" value="1"/>
</dbReference>
<dbReference type="Gene3D" id="1.20.1560.10">
    <property type="entry name" value="ABC transporter type 1, transmembrane domain"/>
    <property type="match status" value="2"/>
</dbReference>
<dbReference type="PROSITE" id="PS00211">
    <property type="entry name" value="ABC_TRANSPORTER_1"/>
    <property type="match status" value="1"/>
</dbReference>
<dbReference type="GO" id="GO:0005524">
    <property type="term" value="F:ATP binding"/>
    <property type="evidence" value="ECO:0007669"/>
    <property type="project" value="InterPro"/>
</dbReference>
<reference evidence="10" key="1">
    <citation type="submission" date="2022-11" db="UniProtKB">
        <authorList>
            <consortium name="WormBaseParasite"/>
        </authorList>
    </citation>
    <scope>IDENTIFICATION</scope>
</reference>
<evidence type="ECO:0000256" key="5">
    <source>
        <dbReference type="SAM" id="MobiDB-lite"/>
    </source>
</evidence>
<proteinExistence type="predicted"/>
<keyword evidence="9" id="KW-1185">Reference proteome</keyword>
<dbReference type="PROSITE" id="PS50929">
    <property type="entry name" value="ABC_TM1F"/>
    <property type="match status" value="2"/>
</dbReference>
<feature type="domain" description="ABC transporter" evidence="7">
    <location>
        <begin position="200"/>
        <end position="418"/>
    </location>
</feature>
<dbReference type="CDD" id="cd18577">
    <property type="entry name" value="ABC_6TM_Pgp_ABCB1_D1_like"/>
    <property type="match status" value="1"/>
</dbReference>
<feature type="compositionally biased region" description="Polar residues" evidence="5">
    <location>
        <begin position="445"/>
        <end position="459"/>
    </location>
</feature>
<dbReference type="SUPFAM" id="SSF52540">
    <property type="entry name" value="P-loop containing nucleoside triphosphate hydrolases"/>
    <property type="match status" value="1"/>
</dbReference>
<organism evidence="9 10">
    <name type="scientific">Plectus sambesii</name>
    <dbReference type="NCBI Taxonomy" id="2011161"/>
    <lineage>
        <taxon>Eukaryota</taxon>
        <taxon>Metazoa</taxon>
        <taxon>Ecdysozoa</taxon>
        <taxon>Nematoda</taxon>
        <taxon>Chromadorea</taxon>
        <taxon>Plectida</taxon>
        <taxon>Plectina</taxon>
        <taxon>Plectoidea</taxon>
        <taxon>Plectidae</taxon>
        <taxon>Plectus</taxon>
    </lineage>
</organism>
<accession>A0A914UX02</accession>
<feature type="domain" description="ABC transmembrane type-1" evidence="8">
    <location>
        <begin position="47"/>
        <end position="300"/>
    </location>
</feature>
<sequence>MAPPKPSDNEEDLKEKKSPTANAESHDEISVFRMFRYADGLDYVLLVLGIVLAFALGALIPLQSIVFGSLTDGLIEGQAKWVNNTFDFESFQSQTVDAIMNYVYLGIGSLLLGYIVMACWYTSCERQIHRIRQRFFAAILRQNVAWLDQNPAGALTTKMSDGIDRMKEGMGDKIGILCQSIATFICGITIAFTNSWKMTLVMMAIVPFIAFSLFLSVKLLGSATRKEIAEYGKAGAIADEVFTAIRTVMAFNGQQYEIDRYEKRLAGAKKMGIRKAAFNGALIAIQFLLIFIAMGIGFWLITLTAFLQGYQTLVGDGGVQLSGGQKQRIAIARALSRNPRILLLDEATSALDAESEGIVQEALEKASKGRTTLTIAHRLATIRNADRILVFDHGNIVESGTHDELMTKNGHYYDLVQAQAIHDTGENHLDAIQEELDDEVTVGSNMRNRGTSTGVSLADSQRRRSKNRMSNRINRSMTRQTSALEREEERMKEELEDEGVSEASLLDILKFARKEWLFLFIAFFFSFIRGLMWPAFSLIYGQIFKTLSSPDVMEGAVTNAFLFVGLGLVTGAATFLAGWIFGAAGEKLTMRLRLAVMRNLLRHDAAYFDHPSHSSGKLTTRLATDAPNVKSAIDHRLADLLQGIVSLVAGVAVAFFYDWRMAPIGILTAVVLVLLQAAVAQYLKRRGSRDVPLAENASRLAVEAIGNVRTVQYLTKEKHFYDMFEEGMAGSHRTAIVKGLWQALAYGMSASFMFFNFASAHRFGVWLVENRWTSPYAVFHSACGVCPIVDHFLIFATDSDRGREREREKVIAADGASEERRGRQYLARQLPMCQCECIQRQPRNAAVGGGDRRGILSVQIDASAADLRFVPRARARTKFHINSVEKLLPSINHRHAHTSARERANF</sequence>
<feature type="transmembrane region" description="Helical" evidence="6">
    <location>
        <begin position="43"/>
        <end position="62"/>
    </location>
</feature>
<keyword evidence="3 6" id="KW-1133">Transmembrane helix</keyword>
<dbReference type="GO" id="GO:0015421">
    <property type="term" value="F:ABC-type oligopeptide transporter activity"/>
    <property type="evidence" value="ECO:0007669"/>
    <property type="project" value="TreeGrafter"/>
</dbReference>
<evidence type="ECO:0000313" key="9">
    <source>
        <dbReference type="Proteomes" id="UP000887566"/>
    </source>
</evidence>
<feature type="transmembrane region" description="Helical" evidence="6">
    <location>
        <begin position="560"/>
        <end position="584"/>
    </location>
</feature>
<dbReference type="GO" id="GO:0005743">
    <property type="term" value="C:mitochondrial inner membrane"/>
    <property type="evidence" value="ECO:0007669"/>
    <property type="project" value="TreeGrafter"/>
</dbReference>
<dbReference type="InterPro" id="IPR027417">
    <property type="entry name" value="P-loop_NTPase"/>
</dbReference>
<dbReference type="Gene3D" id="3.40.50.300">
    <property type="entry name" value="P-loop containing nucleotide triphosphate hydrolases"/>
    <property type="match status" value="1"/>
</dbReference>
<evidence type="ECO:0000256" key="3">
    <source>
        <dbReference type="ARBA" id="ARBA00022989"/>
    </source>
</evidence>
<dbReference type="PANTHER" id="PTHR43394">
    <property type="entry name" value="ATP-DEPENDENT PERMEASE MDL1, MITOCHONDRIAL"/>
    <property type="match status" value="1"/>
</dbReference>
<dbReference type="Pfam" id="PF00664">
    <property type="entry name" value="ABC_membrane"/>
    <property type="match status" value="2"/>
</dbReference>
<dbReference type="InterPro" id="IPR003439">
    <property type="entry name" value="ABC_transporter-like_ATP-bd"/>
</dbReference>
<dbReference type="CDD" id="cd18578">
    <property type="entry name" value="ABC_6TM_Pgp_ABCB1_D2_like"/>
    <property type="match status" value="1"/>
</dbReference>
<feature type="compositionally biased region" description="Polar residues" evidence="5">
    <location>
        <begin position="470"/>
        <end position="483"/>
    </location>
</feature>
<feature type="transmembrane region" description="Helical" evidence="6">
    <location>
        <begin position="198"/>
        <end position="217"/>
    </location>
</feature>
<dbReference type="AlphaFoldDB" id="A0A914UX02"/>
<dbReference type="Pfam" id="PF00005">
    <property type="entry name" value="ABC_tran"/>
    <property type="match status" value="1"/>
</dbReference>
<feature type="transmembrane region" description="Helical" evidence="6">
    <location>
        <begin position="663"/>
        <end position="683"/>
    </location>
</feature>
<feature type="compositionally biased region" description="Basic and acidic residues" evidence="5">
    <location>
        <begin position="484"/>
        <end position="493"/>
    </location>
</feature>
<evidence type="ECO:0000256" key="1">
    <source>
        <dbReference type="ARBA" id="ARBA00004141"/>
    </source>
</evidence>
<evidence type="ECO:0000256" key="2">
    <source>
        <dbReference type="ARBA" id="ARBA00022692"/>
    </source>
</evidence>
<dbReference type="InterPro" id="IPR039421">
    <property type="entry name" value="Type_1_exporter"/>
</dbReference>
<feature type="compositionally biased region" description="Basic and acidic residues" evidence="5">
    <location>
        <begin position="13"/>
        <end position="22"/>
    </location>
</feature>
<dbReference type="InterPro" id="IPR036640">
    <property type="entry name" value="ABC1_TM_sf"/>
</dbReference>
<feature type="transmembrane region" description="Helical" evidence="6">
    <location>
        <begin position="640"/>
        <end position="657"/>
    </location>
</feature>
<name>A0A914UX02_9BILA</name>
<feature type="transmembrane region" description="Helical" evidence="6">
    <location>
        <begin position="516"/>
        <end position="540"/>
    </location>
</feature>
<dbReference type="GO" id="GO:0016887">
    <property type="term" value="F:ATP hydrolysis activity"/>
    <property type="evidence" value="ECO:0007669"/>
    <property type="project" value="InterPro"/>
</dbReference>
<evidence type="ECO:0000313" key="10">
    <source>
        <dbReference type="WBParaSite" id="PSAMB.scaffold1328size32897.g12494.t1"/>
    </source>
</evidence>
<evidence type="ECO:0000256" key="6">
    <source>
        <dbReference type="SAM" id="Phobius"/>
    </source>
</evidence>
<evidence type="ECO:0000259" key="7">
    <source>
        <dbReference type="PROSITE" id="PS50893"/>
    </source>
</evidence>
<feature type="transmembrane region" description="Helical" evidence="6">
    <location>
        <begin position="174"/>
        <end position="192"/>
    </location>
</feature>
<dbReference type="InterPro" id="IPR017871">
    <property type="entry name" value="ABC_transporter-like_CS"/>
</dbReference>